<dbReference type="SUPFAM" id="SSF57959">
    <property type="entry name" value="Leucine zipper domain"/>
    <property type="match status" value="1"/>
</dbReference>
<dbReference type="Pfam" id="PF00170">
    <property type="entry name" value="bZIP_1"/>
    <property type="match status" value="1"/>
</dbReference>
<feature type="region of interest" description="Disordered" evidence="8">
    <location>
        <begin position="105"/>
        <end position="125"/>
    </location>
</feature>
<feature type="region of interest" description="Disordered" evidence="8">
    <location>
        <begin position="143"/>
        <end position="188"/>
    </location>
</feature>
<evidence type="ECO:0000256" key="4">
    <source>
        <dbReference type="ARBA" id="ARBA00023125"/>
    </source>
</evidence>
<evidence type="ECO:0000313" key="12">
    <source>
        <dbReference type="Proteomes" id="UP000663845"/>
    </source>
</evidence>
<comment type="caution">
    <text evidence="10">The sequence shown here is derived from an EMBL/GenBank/DDBJ whole genome shotgun (WGS) entry which is preliminary data.</text>
</comment>
<dbReference type="GO" id="GO:0005634">
    <property type="term" value="C:nucleus"/>
    <property type="evidence" value="ECO:0007669"/>
    <property type="project" value="UniProtKB-SubCell"/>
</dbReference>
<keyword evidence="6" id="KW-0539">Nucleus</keyword>
<feature type="compositionally biased region" description="Polar residues" evidence="8">
    <location>
        <begin position="105"/>
        <end position="116"/>
    </location>
</feature>
<gene>
    <name evidence="10" type="ORF">JYZ213_LOCUS3409</name>
    <name evidence="11" type="ORF">OXD698_LOCUS9752</name>
</gene>
<evidence type="ECO:0000256" key="6">
    <source>
        <dbReference type="ARBA" id="ARBA00023242"/>
    </source>
</evidence>
<evidence type="ECO:0000313" key="10">
    <source>
        <dbReference type="EMBL" id="CAF0767254.1"/>
    </source>
</evidence>
<dbReference type="InterPro" id="IPR046347">
    <property type="entry name" value="bZIP_sf"/>
</dbReference>
<evidence type="ECO:0000256" key="2">
    <source>
        <dbReference type="ARBA" id="ARBA00007163"/>
    </source>
</evidence>
<evidence type="ECO:0000256" key="1">
    <source>
        <dbReference type="ARBA" id="ARBA00004123"/>
    </source>
</evidence>
<keyword evidence="7" id="KW-0175">Coiled coil</keyword>
<sequence length="245" mass="28075">MHFQFNQSADLLTPTIHHGGVNKRNPIFTSEDVFLSDDNDVQFSSMMSKEIEHLLASEDIPYENNDNNQQQDDLFSTFDLPVLSELENVTFEDYLTKASFPCSSINNQNSSMSDDSASYPVEDSTSPWIAGECTVESNYTEDMMVPPSPSLSSTSHTSSTVEKRSTKKRGLSTIDRKLRKKDQNKTAAEKYRIKKKNERDQLNTRHAELKNQNQELHFQLDNLTFRLEQFKQLFVDVVQLPIPPK</sequence>
<accession>A0A813QHP8</accession>
<dbReference type="EMBL" id="CAJOAZ010000501">
    <property type="protein sequence ID" value="CAF3663452.1"/>
    <property type="molecule type" value="Genomic_DNA"/>
</dbReference>
<dbReference type="PROSITE" id="PS50217">
    <property type="entry name" value="BZIP"/>
    <property type="match status" value="1"/>
</dbReference>
<comment type="subcellular location">
    <subcellularLocation>
        <location evidence="1">Nucleus</location>
    </subcellularLocation>
</comment>
<name>A0A813QHP8_9BILA</name>
<keyword evidence="3" id="KW-0805">Transcription regulation</keyword>
<dbReference type="SMART" id="SM00338">
    <property type="entry name" value="BRLZ"/>
    <property type="match status" value="1"/>
</dbReference>
<keyword evidence="4" id="KW-0238">DNA-binding</keyword>
<dbReference type="GO" id="GO:0000977">
    <property type="term" value="F:RNA polymerase II transcription regulatory region sequence-specific DNA binding"/>
    <property type="evidence" value="ECO:0007669"/>
    <property type="project" value="TreeGrafter"/>
</dbReference>
<feature type="coiled-coil region" evidence="7">
    <location>
        <begin position="192"/>
        <end position="219"/>
    </location>
</feature>
<organism evidence="10 12">
    <name type="scientific">Adineta steineri</name>
    <dbReference type="NCBI Taxonomy" id="433720"/>
    <lineage>
        <taxon>Eukaryota</taxon>
        <taxon>Metazoa</taxon>
        <taxon>Spiralia</taxon>
        <taxon>Gnathifera</taxon>
        <taxon>Rotifera</taxon>
        <taxon>Eurotatoria</taxon>
        <taxon>Bdelloidea</taxon>
        <taxon>Adinetida</taxon>
        <taxon>Adinetidae</taxon>
        <taxon>Adineta</taxon>
    </lineage>
</organism>
<evidence type="ECO:0000256" key="7">
    <source>
        <dbReference type="SAM" id="Coils"/>
    </source>
</evidence>
<evidence type="ECO:0000256" key="8">
    <source>
        <dbReference type="SAM" id="MobiDB-lite"/>
    </source>
</evidence>
<dbReference type="Proteomes" id="UP000663844">
    <property type="component" value="Unassembled WGS sequence"/>
</dbReference>
<dbReference type="AlphaFoldDB" id="A0A813QHP8"/>
<feature type="compositionally biased region" description="Low complexity" evidence="8">
    <location>
        <begin position="150"/>
        <end position="160"/>
    </location>
</feature>
<dbReference type="Proteomes" id="UP000663845">
    <property type="component" value="Unassembled WGS sequence"/>
</dbReference>
<reference evidence="10" key="1">
    <citation type="submission" date="2021-02" db="EMBL/GenBank/DDBJ databases">
        <authorList>
            <person name="Nowell W R."/>
        </authorList>
    </citation>
    <scope>NUCLEOTIDE SEQUENCE</scope>
</reference>
<evidence type="ECO:0000256" key="3">
    <source>
        <dbReference type="ARBA" id="ARBA00023015"/>
    </source>
</evidence>
<keyword evidence="5" id="KW-0804">Transcription</keyword>
<comment type="similarity">
    <text evidence="2">Belongs to the bZIP family.</text>
</comment>
<proteinExistence type="inferred from homology"/>
<dbReference type="GO" id="GO:0001228">
    <property type="term" value="F:DNA-binding transcription activator activity, RNA polymerase II-specific"/>
    <property type="evidence" value="ECO:0007669"/>
    <property type="project" value="TreeGrafter"/>
</dbReference>
<dbReference type="Gene3D" id="1.20.5.170">
    <property type="match status" value="1"/>
</dbReference>
<evidence type="ECO:0000259" key="9">
    <source>
        <dbReference type="PROSITE" id="PS50217"/>
    </source>
</evidence>
<dbReference type="InterPro" id="IPR004827">
    <property type="entry name" value="bZIP"/>
</dbReference>
<dbReference type="PROSITE" id="PS00036">
    <property type="entry name" value="BZIP_BASIC"/>
    <property type="match status" value="1"/>
</dbReference>
<evidence type="ECO:0000256" key="5">
    <source>
        <dbReference type="ARBA" id="ARBA00023163"/>
    </source>
</evidence>
<feature type="domain" description="BZIP" evidence="9">
    <location>
        <begin position="174"/>
        <end position="237"/>
    </location>
</feature>
<dbReference type="PANTHER" id="PTHR13044:SF14">
    <property type="entry name" value="CRYPTOCEPHAL, ISOFORM A"/>
    <property type="match status" value="1"/>
</dbReference>
<dbReference type="CDD" id="cd14692">
    <property type="entry name" value="bZIP_ATF4"/>
    <property type="match status" value="1"/>
</dbReference>
<dbReference type="PANTHER" id="PTHR13044">
    <property type="entry name" value="ACTIVATING TRANSCRIPTION FACTOR ATF 4/5"/>
    <property type="match status" value="1"/>
</dbReference>
<dbReference type="EMBL" id="CAJNOG010000018">
    <property type="protein sequence ID" value="CAF0767254.1"/>
    <property type="molecule type" value="Genomic_DNA"/>
</dbReference>
<protein>
    <recommendedName>
        <fullName evidence="9">BZIP domain-containing protein</fullName>
    </recommendedName>
</protein>
<evidence type="ECO:0000313" key="11">
    <source>
        <dbReference type="EMBL" id="CAF3663452.1"/>
    </source>
</evidence>